<sequence length="163" mass="17523">MVETTGGFTSQGLKFEAQTLALPSLSQSEAIEIGDIAHQLGRDRGLAITVEVQLGKWPVFHVALPGAKPENDNWIARKARVVHATGNSTMHERVFAEENSFDWYLQNNLPEESHAIHGGGLPLNVNGIGLAGVLLISGLPQVGDHLLGVEVIAEFLARKGEQS</sequence>
<dbReference type="InterPro" id="IPR038084">
    <property type="entry name" value="PduO/GlcC-like_sf"/>
</dbReference>
<dbReference type="Gene3D" id="3.30.450.150">
    <property type="entry name" value="Haem-degrading domain"/>
    <property type="match status" value="1"/>
</dbReference>
<gene>
    <name evidence="1" type="ORF">GM50_19030</name>
</gene>
<name>A0A094PY95_9ZZZZ</name>
<dbReference type="InterPro" id="IPR005624">
    <property type="entry name" value="PduO/GlcC-like"/>
</dbReference>
<dbReference type="Pfam" id="PF03928">
    <property type="entry name" value="HbpS-like"/>
    <property type="match status" value="1"/>
</dbReference>
<comment type="caution">
    <text evidence="1">The sequence shown here is derived from an EMBL/GenBank/DDBJ whole genome shotgun (WGS) entry which is preliminary data.</text>
</comment>
<dbReference type="PANTHER" id="PTHR28255:SF1">
    <property type="entry name" value="UPF0303 PROTEIN YBR137W"/>
    <property type="match status" value="1"/>
</dbReference>
<accession>A0A094PY95</accession>
<proteinExistence type="predicted"/>
<reference evidence="1" key="1">
    <citation type="submission" date="2014-05" db="EMBL/GenBank/DDBJ databases">
        <title>Key roles for freshwater Actinobacteria revealed by deep metagenomic sequencing.</title>
        <authorList>
            <person name="Ghai R."/>
            <person name="Mizuno C.M."/>
            <person name="Picazo A."/>
            <person name="Camacho A."/>
            <person name="Rodriguez-Valera F."/>
        </authorList>
    </citation>
    <scope>NUCLEOTIDE SEQUENCE</scope>
</reference>
<dbReference type="InterPro" id="IPR010371">
    <property type="entry name" value="YBR137W-like"/>
</dbReference>
<evidence type="ECO:0008006" key="2">
    <source>
        <dbReference type="Google" id="ProtNLM"/>
    </source>
</evidence>
<evidence type="ECO:0000313" key="1">
    <source>
        <dbReference type="EMBL" id="KGA14734.1"/>
    </source>
</evidence>
<dbReference type="EMBL" id="JNSK01000119">
    <property type="protein sequence ID" value="KGA14734.1"/>
    <property type="molecule type" value="Genomic_DNA"/>
</dbReference>
<protein>
    <recommendedName>
        <fullName evidence="2">Heme-degrading domain-containing protein</fullName>
    </recommendedName>
</protein>
<dbReference type="AlphaFoldDB" id="A0A094PY95"/>
<dbReference type="SUPFAM" id="SSF143744">
    <property type="entry name" value="GlcG-like"/>
    <property type="match status" value="1"/>
</dbReference>
<dbReference type="PANTHER" id="PTHR28255">
    <property type="match status" value="1"/>
</dbReference>
<organism evidence="1">
    <name type="scientific">freshwater metagenome</name>
    <dbReference type="NCBI Taxonomy" id="449393"/>
    <lineage>
        <taxon>unclassified sequences</taxon>
        <taxon>metagenomes</taxon>
        <taxon>ecological metagenomes</taxon>
    </lineage>
</organism>